<evidence type="ECO:0000256" key="3">
    <source>
        <dbReference type="ARBA" id="ARBA00022989"/>
    </source>
</evidence>
<dbReference type="InterPro" id="IPR000412">
    <property type="entry name" value="ABC_2_transport"/>
</dbReference>
<dbReference type="PIRSF" id="PIRSF006648">
    <property type="entry name" value="DrrB"/>
    <property type="match status" value="1"/>
</dbReference>
<protein>
    <recommendedName>
        <fullName evidence="6">Transport permease protein</fullName>
    </recommendedName>
</protein>
<feature type="transmembrane region" description="Helical" evidence="6">
    <location>
        <begin position="144"/>
        <end position="162"/>
    </location>
</feature>
<feature type="transmembrane region" description="Helical" evidence="6">
    <location>
        <begin position="168"/>
        <end position="193"/>
    </location>
</feature>
<keyword evidence="6" id="KW-1003">Cell membrane</keyword>
<dbReference type="Proteomes" id="UP000186096">
    <property type="component" value="Unassembled WGS sequence"/>
</dbReference>
<evidence type="ECO:0000256" key="2">
    <source>
        <dbReference type="ARBA" id="ARBA00022692"/>
    </source>
</evidence>
<dbReference type="InterPro" id="IPR047817">
    <property type="entry name" value="ABC2_TM_bact-type"/>
</dbReference>
<evidence type="ECO:0000256" key="5">
    <source>
        <dbReference type="ARBA" id="ARBA00023251"/>
    </source>
</evidence>
<feature type="transmembrane region" description="Helical" evidence="6">
    <location>
        <begin position="89"/>
        <end position="111"/>
    </location>
</feature>
<dbReference type="GO" id="GO:0140359">
    <property type="term" value="F:ABC-type transporter activity"/>
    <property type="evidence" value="ECO:0007669"/>
    <property type="project" value="InterPro"/>
</dbReference>
<dbReference type="PANTHER" id="PTHR43229:SF2">
    <property type="entry name" value="NODULATION PROTEIN J"/>
    <property type="match status" value="1"/>
</dbReference>
<dbReference type="PRINTS" id="PR00164">
    <property type="entry name" value="ABC2TRNSPORT"/>
</dbReference>
<evidence type="ECO:0000259" key="8">
    <source>
        <dbReference type="PROSITE" id="PS51012"/>
    </source>
</evidence>
<dbReference type="GO" id="GO:0046677">
    <property type="term" value="P:response to antibiotic"/>
    <property type="evidence" value="ECO:0007669"/>
    <property type="project" value="UniProtKB-KW"/>
</dbReference>
<keyword evidence="6" id="KW-0813">Transport</keyword>
<reference evidence="10" key="1">
    <citation type="submission" date="2017-01" db="EMBL/GenBank/DDBJ databases">
        <authorList>
            <person name="Varghese N."/>
            <person name="Submissions S."/>
        </authorList>
    </citation>
    <scope>NUCLEOTIDE SEQUENCE [LARGE SCALE GENOMIC DNA]</scope>
    <source>
        <strain evidence="10">ATCC 12950</strain>
    </source>
</reference>
<keyword evidence="3 6" id="KW-1133">Transmembrane helix</keyword>
<dbReference type="PANTHER" id="PTHR43229">
    <property type="entry name" value="NODULATION PROTEIN J"/>
    <property type="match status" value="1"/>
</dbReference>
<proteinExistence type="inferred from homology"/>
<evidence type="ECO:0000313" key="9">
    <source>
        <dbReference type="EMBL" id="SIR90266.1"/>
    </source>
</evidence>
<comment type="similarity">
    <text evidence="6">Belongs to the ABC-2 integral membrane protein family.</text>
</comment>
<dbReference type="AlphaFoldDB" id="A0A1N7EQC9"/>
<keyword evidence="2 6" id="KW-0812">Transmembrane</keyword>
<keyword evidence="5" id="KW-0046">Antibiotic resistance</keyword>
<gene>
    <name evidence="9" type="ORF">SAMN05421833_1199</name>
</gene>
<dbReference type="InterPro" id="IPR013525">
    <property type="entry name" value="ABC2_TM"/>
</dbReference>
<keyword evidence="10" id="KW-1185">Reference proteome</keyword>
<dbReference type="GO" id="GO:0043190">
    <property type="term" value="C:ATP-binding cassette (ABC) transporter complex"/>
    <property type="evidence" value="ECO:0007669"/>
    <property type="project" value="InterPro"/>
</dbReference>
<feature type="transmembrane region" description="Helical" evidence="6">
    <location>
        <begin position="60"/>
        <end position="83"/>
    </location>
</feature>
<sequence length="286" mass="30407">MTTTTTTTTATPAPLGARRVDPSAAVARTTSRSSLQETWVQTLSMAWRALKKMRRKPEQFFDVLIQPLLFTAMFAFIFGGAISGSVSDYLPVLIPGILAQTALTVCMATGVQLREDMDKGVFDRFKSLPIARIAPLAGPMIADLIRYGVASVLTVVTGLLIGYRPGGGVLGCAGGVALTVIAGWSLAWIFTWLGTMARSAQSVQGISMMIMFPLTFLSNAFVPAETLPGWLEAFVKVNPVSHVVSAVRDLCNDGAVTAEVGWAVIGCAAVVAVFAPLAVRSYSRKM</sequence>
<dbReference type="EMBL" id="FTNI01000019">
    <property type="protein sequence ID" value="SIR90266.1"/>
    <property type="molecule type" value="Genomic_DNA"/>
</dbReference>
<dbReference type="OrthoDB" id="8988363at2"/>
<feature type="transmembrane region" description="Helical" evidence="6">
    <location>
        <begin position="260"/>
        <end position="279"/>
    </location>
</feature>
<feature type="compositionally biased region" description="Low complexity" evidence="7">
    <location>
        <begin position="1"/>
        <end position="14"/>
    </location>
</feature>
<comment type="subcellular location">
    <subcellularLocation>
        <location evidence="6">Cell membrane</location>
        <topology evidence="6">Multi-pass membrane protein</topology>
    </subcellularLocation>
    <subcellularLocation>
        <location evidence="1">Membrane</location>
        <topology evidence="1">Multi-pass membrane protein</topology>
    </subcellularLocation>
</comment>
<dbReference type="STRING" id="58117.SAMN05421833_1199"/>
<evidence type="ECO:0000256" key="1">
    <source>
        <dbReference type="ARBA" id="ARBA00004141"/>
    </source>
</evidence>
<accession>A0A1N7EQC9</accession>
<dbReference type="RefSeq" id="WP_076438278.1">
    <property type="nucleotide sequence ID" value="NZ_FTNI01000019.1"/>
</dbReference>
<feature type="transmembrane region" description="Helical" evidence="6">
    <location>
        <begin position="205"/>
        <end position="222"/>
    </location>
</feature>
<keyword evidence="4 6" id="KW-0472">Membrane</keyword>
<feature type="domain" description="ABC transmembrane type-2" evidence="8">
    <location>
        <begin position="58"/>
        <end position="285"/>
    </location>
</feature>
<name>A0A1N7EQC9_9ACTN</name>
<dbReference type="Pfam" id="PF01061">
    <property type="entry name" value="ABC2_membrane"/>
    <property type="match status" value="1"/>
</dbReference>
<evidence type="ECO:0000313" key="10">
    <source>
        <dbReference type="Proteomes" id="UP000186096"/>
    </source>
</evidence>
<dbReference type="PROSITE" id="PS51012">
    <property type="entry name" value="ABC_TM2"/>
    <property type="match status" value="1"/>
</dbReference>
<evidence type="ECO:0000256" key="4">
    <source>
        <dbReference type="ARBA" id="ARBA00023136"/>
    </source>
</evidence>
<feature type="region of interest" description="Disordered" evidence="7">
    <location>
        <begin position="1"/>
        <end position="29"/>
    </location>
</feature>
<dbReference type="InterPro" id="IPR051784">
    <property type="entry name" value="Nod_factor_ABC_transporter"/>
</dbReference>
<organism evidence="9 10">
    <name type="scientific">Microbispora rosea</name>
    <dbReference type="NCBI Taxonomy" id="58117"/>
    <lineage>
        <taxon>Bacteria</taxon>
        <taxon>Bacillati</taxon>
        <taxon>Actinomycetota</taxon>
        <taxon>Actinomycetes</taxon>
        <taxon>Streptosporangiales</taxon>
        <taxon>Streptosporangiaceae</taxon>
        <taxon>Microbispora</taxon>
    </lineage>
</organism>
<evidence type="ECO:0000256" key="6">
    <source>
        <dbReference type="RuleBase" id="RU361157"/>
    </source>
</evidence>
<evidence type="ECO:0000256" key="7">
    <source>
        <dbReference type="SAM" id="MobiDB-lite"/>
    </source>
</evidence>